<protein>
    <submittedName>
        <fullName evidence="2">Glycosyltransferase</fullName>
    </submittedName>
</protein>
<dbReference type="InterPro" id="IPR011990">
    <property type="entry name" value="TPR-like_helical_dom_sf"/>
</dbReference>
<name>A0A4Z0QY25_9FIRM</name>
<accession>A0A4Z0QY25</accession>
<dbReference type="PANTHER" id="PTHR43630">
    <property type="entry name" value="POLY-BETA-1,6-N-ACETYL-D-GLUCOSAMINE SYNTHASE"/>
    <property type="match status" value="1"/>
</dbReference>
<reference evidence="2 3" key="1">
    <citation type="submission" date="2019-03" db="EMBL/GenBank/DDBJ databases">
        <title>Draft Genome Sequence of Desulfosporosinus fructosivorans Strain 63.6F, Isolated from Marine Sediment in the Baltic Sea.</title>
        <authorList>
            <person name="Hausmann B."/>
            <person name="Vandieken V."/>
            <person name="Pjevac P."/>
            <person name="Schreck K."/>
            <person name="Herbold C.W."/>
            <person name="Loy A."/>
        </authorList>
    </citation>
    <scope>NUCLEOTIDE SEQUENCE [LARGE SCALE GENOMIC DNA]</scope>
    <source>
        <strain evidence="2 3">63.6F</strain>
    </source>
</reference>
<dbReference type="SUPFAM" id="SSF48452">
    <property type="entry name" value="TPR-like"/>
    <property type="match status" value="1"/>
</dbReference>
<dbReference type="OrthoDB" id="9815923at2"/>
<evidence type="ECO:0000259" key="1">
    <source>
        <dbReference type="Pfam" id="PF00535"/>
    </source>
</evidence>
<keyword evidence="3" id="KW-1185">Reference proteome</keyword>
<dbReference type="Gene3D" id="3.90.550.10">
    <property type="entry name" value="Spore Coat Polysaccharide Biosynthesis Protein SpsA, Chain A"/>
    <property type="match status" value="1"/>
</dbReference>
<dbReference type="GO" id="GO:0016740">
    <property type="term" value="F:transferase activity"/>
    <property type="evidence" value="ECO:0007669"/>
    <property type="project" value="UniProtKB-KW"/>
</dbReference>
<dbReference type="PANTHER" id="PTHR43630:SF2">
    <property type="entry name" value="GLYCOSYLTRANSFERASE"/>
    <property type="match status" value="1"/>
</dbReference>
<dbReference type="Proteomes" id="UP000298460">
    <property type="component" value="Unassembled WGS sequence"/>
</dbReference>
<evidence type="ECO:0000313" key="3">
    <source>
        <dbReference type="Proteomes" id="UP000298460"/>
    </source>
</evidence>
<sequence length="372" mass="43734">MEDNPITISLCMIVRNEETTIARCLDSVKGIPDEIIIVDTGSTDNTKEIVRLYTEQIYDFEWIDDFAAARNHAFDQATMDYILWLDADDVLLEVDSRKFLDLKGNLATLIDAVNMPYVLKRDEFGVVTYSFGRNRLVKRSKNFRWIGTVHEYMNVYGQILKSDICVTHTGTFKVSDRNLKIFEKNQDKGMPFSSRDLYYYGNELFQHQLYHRAIEVYQEFLNTGQGWDEDKISACARLTDCFQQLGDKAKELEWNLKSFEYANPRAEFCCRLGFYFLRAEQYEQAAFWYGLATKLEKPDFRGPMLEACWTWLPHLQLCVCYDRLGKQELAYKHNEIARTFRPEDPQIIHNKKYLERTFGIKSIEKEIRGNEL</sequence>
<proteinExistence type="predicted"/>
<feature type="domain" description="Glycosyltransferase 2-like" evidence="1">
    <location>
        <begin position="9"/>
        <end position="100"/>
    </location>
</feature>
<evidence type="ECO:0000313" key="2">
    <source>
        <dbReference type="EMBL" id="TGE35404.1"/>
    </source>
</evidence>
<dbReference type="AlphaFoldDB" id="A0A4Z0QY25"/>
<dbReference type="Pfam" id="PF00535">
    <property type="entry name" value="Glycos_transf_2"/>
    <property type="match status" value="1"/>
</dbReference>
<dbReference type="InterPro" id="IPR001173">
    <property type="entry name" value="Glyco_trans_2-like"/>
</dbReference>
<dbReference type="CDD" id="cd02511">
    <property type="entry name" value="Beta4Glucosyltransferase"/>
    <property type="match status" value="1"/>
</dbReference>
<comment type="caution">
    <text evidence="2">The sequence shown here is derived from an EMBL/GenBank/DDBJ whole genome shotgun (WGS) entry which is preliminary data.</text>
</comment>
<dbReference type="SUPFAM" id="SSF53448">
    <property type="entry name" value="Nucleotide-diphospho-sugar transferases"/>
    <property type="match status" value="1"/>
</dbReference>
<keyword evidence="2" id="KW-0808">Transferase</keyword>
<gene>
    <name evidence="2" type="ORF">E4K67_25800</name>
</gene>
<organism evidence="2 3">
    <name type="scientific">Desulfosporosinus fructosivorans</name>
    <dbReference type="NCBI Taxonomy" id="2018669"/>
    <lineage>
        <taxon>Bacteria</taxon>
        <taxon>Bacillati</taxon>
        <taxon>Bacillota</taxon>
        <taxon>Clostridia</taxon>
        <taxon>Eubacteriales</taxon>
        <taxon>Desulfitobacteriaceae</taxon>
        <taxon>Desulfosporosinus</taxon>
    </lineage>
</organism>
<dbReference type="RefSeq" id="WP_135552019.1">
    <property type="nucleotide sequence ID" value="NZ_SPQQ01000015.1"/>
</dbReference>
<dbReference type="Gene3D" id="1.25.40.10">
    <property type="entry name" value="Tetratricopeptide repeat domain"/>
    <property type="match status" value="2"/>
</dbReference>
<dbReference type="InterPro" id="IPR029044">
    <property type="entry name" value="Nucleotide-diphossugar_trans"/>
</dbReference>
<dbReference type="EMBL" id="SPQQ01000015">
    <property type="protein sequence ID" value="TGE35404.1"/>
    <property type="molecule type" value="Genomic_DNA"/>
</dbReference>